<reference evidence="3 4" key="2">
    <citation type="journal article" date="2016" name="Genome Announc.">
        <title>Complete Genome Sequence of a Strain of Azospirillum thiophilum Isolated from a Sulfide Spring.</title>
        <authorList>
            <person name="Fomenkov A."/>
            <person name="Vincze T."/>
            <person name="Grabovich M."/>
            <person name="Anton B.P."/>
            <person name="Dubinina G."/>
            <person name="Orlova M."/>
            <person name="Belousova E."/>
            <person name="Roberts R.J."/>
        </authorList>
    </citation>
    <scope>NUCLEOTIDE SEQUENCE [LARGE SCALE GENOMIC DNA]</scope>
    <source>
        <strain evidence="3 4">BV-S</strain>
    </source>
</reference>
<dbReference type="Pfam" id="PF13592">
    <property type="entry name" value="HTH_33"/>
    <property type="match status" value="1"/>
</dbReference>
<keyword evidence="4" id="KW-1185">Reference proteome</keyword>
<gene>
    <name evidence="3" type="ORF">AL072_32015</name>
</gene>
<dbReference type="SUPFAM" id="SSF46689">
    <property type="entry name" value="Homeodomain-like"/>
    <property type="match status" value="1"/>
</dbReference>
<accession>A0AAC8W5N8</accession>
<dbReference type="EMBL" id="CP012407">
    <property type="protein sequence ID" value="ALG75570.1"/>
    <property type="molecule type" value="Genomic_DNA"/>
</dbReference>
<dbReference type="Pfam" id="PF13551">
    <property type="entry name" value="HTH_29"/>
    <property type="match status" value="1"/>
</dbReference>
<name>A0AAC8W5N8_9PROT</name>
<feature type="domain" description="Winged helix-turn helix" evidence="2">
    <location>
        <begin position="111"/>
        <end position="165"/>
    </location>
</feature>
<evidence type="ECO:0000256" key="1">
    <source>
        <dbReference type="SAM" id="MobiDB-lite"/>
    </source>
</evidence>
<evidence type="ECO:0000313" key="4">
    <source>
        <dbReference type="Proteomes" id="UP000069935"/>
    </source>
</evidence>
<reference evidence="4" key="1">
    <citation type="submission" date="2015-08" db="EMBL/GenBank/DDBJ databases">
        <title>Complete Genome Sequence of Azospirillum thiophilum BV-S.</title>
        <authorList>
            <person name="Fomenkov A."/>
            <person name="Vincze T."/>
            <person name="Grabovich M."/>
            <person name="Dubinina G."/>
            <person name="Orlova M."/>
            <person name="Belousova E."/>
            <person name="Roberts R.J."/>
        </authorList>
    </citation>
    <scope>NUCLEOTIDE SEQUENCE [LARGE SCALE GENOMIC DNA]</scope>
    <source>
        <strain evidence="4">BV-S</strain>
    </source>
</reference>
<dbReference type="AlphaFoldDB" id="A0AAC8W5N8"/>
<protein>
    <submittedName>
        <fullName evidence="3">Transposase</fullName>
    </submittedName>
</protein>
<dbReference type="InterPro" id="IPR009057">
    <property type="entry name" value="Homeodomain-like_sf"/>
</dbReference>
<sequence>MPAIAIRQDISVCELRRQARLEEDGRVAARLLAIAAVLDGHSRAHAARLGGMDRQTLRDWVHRFNAEGVSGLRDRSHSGRPRLLADELRPELATLIAAGPDLERDGVVEYRLAHIQDLAKRHFGADYSRGGMHNVLQQMGLSWQTPRPIHPKTDPAAQEAFKKTSPTNSPPSPSATPASGWRSGSRMKPGSARRGP</sequence>
<dbReference type="NCBIfam" id="NF033545">
    <property type="entry name" value="transpos_IS630"/>
    <property type="match status" value="1"/>
</dbReference>
<evidence type="ECO:0000313" key="3">
    <source>
        <dbReference type="EMBL" id="ALG75570.1"/>
    </source>
</evidence>
<dbReference type="Proteomes" id="UP000069935">
    <property type="component" value="Chromosome 7"/>
</dbReference>
<organism evidence="3 4">
    <name type="scientific">Azospirillum thiophilum</name>
    <dbReference type="NCBI Taxonomy" id="528244"/>
    <lineage>
        <taxon>Bacteria</taxon>
        <taxon>Pseudomonadati</taxon>
        <taxon>Pseudomonadota</taxon>
        <taxon>Alphaproteobacteria</taxon>
        <taxon>Rhodospirillales</taxon>
        <taxon>Azospirillaceae</taxon>
        <taxon>Azospirillum</taxon>
    </lineage>
</organism>
<dbReference type="InterPro" id="IPR025959">
    <property type="entry name" value="Winged_HTH_dom"/>
</dbReference>
<evidence type="ECO:0000259" key="2">
    <source>
        <dbReference type="Pfam" id="PF13592"/>
    </source>
</evidence>
<dbReference type="InterPro" id="IPR047655">
    <property type="entry name" value="Transpos_IS630-like"/>
</dbReference>
<dbReference type="KEGG" id="ati:AL072_32015"/>
<feature type="region of interest" description="Disordered" evidence="1">
    <location>
        <begin position="144"/>
        <end position="196"/>
    </location>
</feature>
<proteinExistence type="predicted"/>